<proteinExistence type="predicted"/>
<dbReference type="GeneID" id="109586440"/>
<dbReference type="EnsemblMetazoa" id="XM_020002626.1">
    <property type="protein sequence ID" value="XP_019858185.1"/>
    <property type="gene ID" value="LOC109586440"/>
</dbReference>
<dbReference type="KEGG" id="aqu:109586440"/>
<evidence type="ECO:0000313" key="2">
    <source>
        <dbReference type="Proteomes" id="UP000007879"/>
    </source>
</evidence>
<dbReference type="Proteomes" id="UP000007879">
    <property type="component" value="Unassembled WGS sequence"/>
</dbReference>
<evidence type="ECO:0000313" key="1">
    <source>
        <dbReference type="EnsemblMetazoa" id="XP_019858185.1"/>
    </source>
</evidence>
<accession>A0AAN0JMG6</accession>
<reference evidence="1" key="2">
    <citation type="submission" date="2024-06" db="UniProtKB">
        <authorList>
            <consortium name="EnsemblMetazoa"/>
        </authorList>
    </citation>
    <scope>IDENTIFICATION</scope>
</reference>
<dbReference type="RefSeq" id="XP_019858185.1">
    <property type="nucleotide sequence ID" value="XM_020002626.1"/>
</dbReference>
<sequence>MYQPCFQQLTIKDYSCTDTPGTSSTSFNGVHSLLSAFFLSPYPLTLRLDKVTFDSSDPLAINTEQQSKSLDVARVYLYTSYIVLKSLKIRSNDAFCLFSKVKSIKVDKITIDIDTDTNTHSLRSLLSIVSANDMTVSINEINLPKIVIKFGRPILLEIIFNSLSQTKPCTLS</sequence>
<organism evidence="1 2">
    <name type="scientific">Amphimedon queenslandica</name>
    <name type="common">Sponge</name>
    <dbReference type="NCBI Taxonomy" id="400682"/>
    <lineage>
        <taxon>Eukaryota</taxon>
        <taxon>Metazoa</taxon>
        <taxon>Porifera</taxon>
        <taxon>Demospongiae</taxon>
        <taxon>Heteroscleromorpha</taxon>
        <taxon>Haplosclerida</taxon>
        <taxon>Niphatidae</taxon>
        <taxon>Amphimedon</taxon>
    </lineage>
</organism>
<keyword evidence="2" id="KW-1185">Reference proteome</keyword>
<reference evidence="2" key="1">
    <citation type="journal article" date="2010" name="Nature">
        <title>The Amphimedon queenslandica genome and the evolution of animal complexity.</title>
        <authorList>
            <person name="Srivastava M."/>
            <person name="Simakov O."/>
            <person name="Chapman J."/>
            <person name="Fahey B."/>
            <person name="Gauthier M.E."/>
            <person name="Mitros T."/>
            <person name="Richards G.S."/>
            <person name="Conaco C."/>
            <person name="Dacre M."/>
            <person name="Hellsten U."/>
            <person name="Larroux C."/>
            <person name="Putnam N.H."/>
            <person name="Stanke M."/>
            <person name="Adamska M."/>
            <person name="Darling A."/>
            <person name="Degnan S.M."/>
            <person name="Oakley T.H."/>
            <person name="Plachetzki D.C."/>
            <person name="Zhai Y."/>
            <person name="Adamski M."/>
            <person name="Calcino A."/>
            <person name="Cummins S.F."/>
            <person name="Goodstein D.M."/>
            <person name="Harris C."/>
            <person name="Jackson D.J."/>
            <person name="Leys S.P."/>
            <person name="Shu S."/>
            <person name="Woodcroft B.J."/>
            <person name="Vervoort M."/>
            <person name="Kosik K.S."/>
            <person name="Manning G."/>
            <person name="Degnan B.M."/>
            <person name="Rokhsar D.S."/>
        </authorList>
    </citation>
    <scope>NUCLEOTIDE SEQUENCE [LARGE SCALE GENOMIC DNA]</scope>
</reference>
<protein>
    <submittedName>
        <fullName evidence="1">Uncharacterized protein</fullName>
    </submittedName>
</protein>
<dbReference type="AlphaFoldDB" id="A0AAN0JMG6"/>
<name>A0AAN0JMG6_AMPQE</name>